<name>J3MXU2_ORYBR</name>
<evidence type="ECO:0000313" key="2">
    <source>
        <dbReference type="Proteomes" id="UP000006038"/>
    </source>
</evidence>
<dbReference type="AlphaFoldDB" id="J3MXU2"/>
<proteinExistence type="predicted"/>
<dbReference type="Proteomes" id="UP000006038">
    <property type="component" value="Chromosome 9"/>
</dbReference>
<dbReference type="EnsemblPlants" id="OB09G18210.1">
    <property type="protein sequence ID" value="OB09G18210.1"/>
    <property type="gene ID" value="OB09G18210"/>
</dbReference>
<dbReference type="Gramene" id="OB09G18210.1">
    <property type="protein sequence ID" value="OB09G18210.1"/>
    <property type="gene ID" value="OB09G18210"/>
</dbReference>
<accession>J3MXU2</accession>
<protein>
    <submittedName>
        <fullName evidence="1">Uncharacterized protein</fullName>
    </submittedName>
</protein>
<keyword evidence="2" id="KW-1185">Reference proteome</keyword>
<reference evidence="1" key="1">
    <citation type="journal article" date="2013" name="Nat. Commun.">
        <title>Whole-genome sequencing of Oryza brachyantha reveals mechanisms underlying Oryza genome evolution.</title>
        <authorList>
            <person name="Chen J."/>
            <person name="Huang Q."/>
            <person name="Gao D."/>
            <person name="Wang J."/>
            <person name="Lang Y."/>
            <person name="Liu T."/>
            <person name="Li B."/>
            <person name="Bai Z."/>
            <person name="Luis Goicoechea J."/>
            <person name="Liang C."/>
            <person name="Chen C."/>
            <person name="Zhang W."/>
            <person name="Sun S."/>
            <person name="Liao Y."/>
            <person name="Zhang X."/>
            <person name="Yang L."/>
            <person name="Song C."/>
            <person name="Wang M."/>
            <person name="Shi J."/>
            <person name="Liu G."/>
            <person name="Liu J."/>
            <person name="Zhou H."/>
            <person name="Zhou W."/>
            <person name="Yu Q."/>
            <person name="An N."/>
            <person name="Chen Y."/>
            <person name="Cai Q."/>
            <person name="Wang B."/>
            <person name="Liu B."/>
            <person name="Min J."/>
            <person name="Huang Y."/>
            <person name="Wu H."/>
            <person name="Li Z."/>
            <person name="Zhang Y."/>
            <person name="Yin Y."/>
            <person name="Song W."/>
            <person name="Jiang J."/>
            <person name="Jackson S.A."/>
            <person name="Wing R.A."/>
            <person name="Wang J."/>
            <person name="Chen M."/>
        </authorList>
    </citation>
    <scope>NUCLEOTIDE SEQUENCE [LARGE SCALE GENOMIC DNA]</scope>
    <source>
        <strain evidence="1">cv. IRGC 101232</strain>
    </source>
</reference>
<dbReference type="HOGENOM" id="CLU_2695149_0_0_1"/>
<reference evidence="1" key="2">
    <citation type="submission" date="2013-04" db="UniProtKB">
        <authorList>
            <consortium name="EnsemblPlants"/>
        </authorList>
    </citation>
    <scope>IDENTIFICATION</scope>
</reference>
<sequence length="74" mass="8323">QNSGCDSRGPACYLAGVTLLFGSARCRKDLEKKQCPPIWCLQRCNARGILGHERLKDLKNLQVARTEHIPRMPC</sequence>
<evidence type="ECO:0000313" key="1">
    <source>
        <dbReference type="EnsemblPlants" id="OB09G18210.1"/>
    </source>
</evidence>
<organism evidence="1">
    <name type="scientific">Oryza brachyantha</name>
    <name type="common">malo sina</name>
    <dbReference type="NCBI Taxonomy" id="4533"/>
    <lineage>
        <taxon>Eukaryota</taxon>
        <taxon>Viridiplantae</taxon>
        <taxon>Streptophyta</taxon>
        <taxon>Embryophyta</taxon>
        <taxon>Tracheophyta</taxon>
        <taxon>Spermatophyta</taxon>
        <taxon>Magnoliopsida</taxon>
        <taxon>Liliopsida</taxon>
        <taxon>Poales</taxon>
        <taxon>Poaceae</taxon>
        <taxon>BOP clade</taxon>
        <taxon>Oryzoideae</taxon>
        <taxon>Oryzeae</taxon>
        <taxon>Oryzinae</taxon>
        <taxon>Oryza</taxon>
    </lineage>
</organism>